<dbReference type="PROSITE" id="PS00598">
    <property type="entry name" value="CHROMO_1"/>
    <property type="match status" value="1"/>
</dbReference>
<dbReference type="Gene3D" id="2.40.50.40">
    <property type="match status" value="1"/>
</dbReference>
<feature type="region of interest" description="Disordered" evidence="3">
    <location>
        <begin position="269"/>
        <end position="316"/>
    </location>
</feature>
<feature type="compositionally biased region" description="Low complexity" evidence="3">
    <location>
        <begin position="272"/>
        <end position="285"/>
    </location>
</feature>
<reference evidence="5" key="2">
    <citation type="submission" date="2024-10" db="UniProtKB">
        <authorList>
            <consortium name="EnsemblProtists"/>
        </authorList>
    </citation>
    <scope>IDENTIFICATION</scope>
</reference>
<dbReference type="GeneID" id="17273825"/>
<dbReference type="EnsemblProtists" id="EOD28280">
    <property type="protein sequence ID" value="EOD28280"/>
    <property type="gene ID" value="EMIHUDRAFT_442952"/>
</dbReference>
<feature type="domain" description="Chromo" evidence="4">
    <location>
        <begin position="198"/>
        <end position="254"/>
    </location>
</feature>
<sequence length="316" mass="34050">MPVQVSLIVPQGTTAGQQISFVHTDGRNVSLILPDGVVPGQTLHVNVPDAPPEPGKSAAPPSQKPNKKKRKKKDTGDSDLDASDEEFVPGQTNRQDLEEDHEDDREDGKRNGDAGESSVVKTRPRRSSAAKAAEKFTNSVSDAMFEEALAKQSKADEAKRAEQKKNKEERLRQRKAQALLLAKAAAEADQAQEGGDEDEIENIVDVKKGPLGLVYEIKWKGYERPEDNTWEPEGNLHPDLVSDFKRDYPELVKQAEEGEVEIEVVPGTGILADTPLPSSSADAPAAEPPAAAPAAAEALAAEDKDKDATLDDLTAV</sequence>
<organism evidence="5 6">
    <name type="scientific">Emiliania huxleyi (strain CCMP1516)</name>
    <dbReference type="NCBI Taxonomy" id="280463"/>
    <lineage>
        <taxon>Eukaryota</taxon>
        <taxon>Haptista</taxon>
        <taxon>Haptophyta</taxon>
        <taxon>Prymnesiophyceae</taxon>
        <taxon>Isochrysidales</taxon>
        <taxon>Noelaerhabdaceae</taxon>
        <taxon>Emiliania</taxon>
    </lineage>
</organism>
<dbReference type="PROSITE" id="PS50013">
    <property type="entry name" value="CHROMO_2"/>
    <property type="match status" value="1"/>
</dbReference>
<evidence type="ECO:0000313" key="6">
    <source>
        <dbReference type="Proteomes" id="UP000013827"/>
    </source>
</evidence>
<evidence type="ECO:0000256" key="2">
    <source>
        <dbReference type="ARBA" id="ARBA00023242"/>
    </source>
</evidence>
<dbReference type="SUPFAM" id="SSF54160">
    <property type="entry name" value="Chromo domain-like"/>
    <property type="match status" value="1"/>
</dbReference>
<feature type="compositionally biased region" description="Acidic residues" evidence="3">
    <location>
        <begin position="77"/>
        <end position="87"/>
    </location>
</feature>
<feature type="compositionally biased region" description="Basic and acidic residues" evidence="3">
    <location>
        <begin position="153"/>
        <end position="171"/>
    </location>
</feature>
<dbReference type="InterPro" id="IPR016197">
    <property type="entry name" value="Chromo-like_dom_sf"/>
</dbReference>
<dbReference type="PANTHER" id="PTHR22812">
    <property type="entry name" value="CHROMOBOX PROTEIN"/>
    <property type="match status" value="1"/>
</dbReference>
<dbReference type="HOGENOM" id="CLU_881203_0_0_1"/>
<dbReference type="Proteomes" id="UP000013827">
    <property type="component" value="Unassembled WGS sequence"/>
</dbReference>
<reference evidence="6" key="1">
    <citation type="journal article" date="2013" name="Nature">
        <title>Pan genome of the phytoplankton Emiliania underpins its global distribution.</title>
        <authorList>
            <person name="Read B.A."/>
            <person name="Kegel J."/>
            <person name="Klute M.J."/>
            <person name="Kuo A."/>
            <person name="Lefebvre S.C."/>
            <person name="Maumus F."/>
            <person name="Mayer C."/>
            <person name="Miller J."/>
            <person name="Monier A."/>
            <person name="Salamov A."/>
            <person name="Young J."/>
            <person name="Aguilar M."/>
            <person name="Claverie J.M."/>
            <person name="Frickenhaus S."/>
            <person name="Gonzalez K."/>
            <person name="Herman E.K."/>
            <person name="Lin Y.C."/>
            <person name="Napier J."/>
            <person name="Ogata H."/>
            <person name="Sarno A.F."/>
            <person name="Shmutz J."/>
            <person name="Schroeder D."/>
            <person name="de Vargas C."/>
            <person name="Verret F."/>
            <person name="von Dassow P."/>
            <person name="Valentin K."/>
            <person name="Van de Peer Y."/>
            <person name="Wheeler G."/>
            <person name="Dacks J.B."/>
            <person name="Delwiche C.F."/>
            <person name="Dyhrman S.T."/>
            <person name="Glockner G."/>
            <person name="John U."/>
            <person name="Richards T."/>
            <person name="Worden A.Z."/>
            <person name="Zhang X."/>
            <person name="Grigoriev I.V."/>
            <person name="Allen A.E."/>
            <person name="Bidle K."/>
            <person name="Borodovsky M."/>
            <person name="Bowler C."/>
            <person name="Brownlee C."/>
            <person name="Cock J.M."/>
            <person name="Elias M."/>
            <person name="Gladyshev V.N."/>
            <person name="Groth M."/>
            <person name="Guda C."/>
            <person name="Hadaegh A."/>
            <person name="Iglesias-Rodriguez M.D."/>
            <person name="Jenkins J."/>
            <person name="Jones B.M."/>
            <person name="Lawson T."/>
            <person name="Leese F."/>
            <person name="Lindquist E."/>
            <person name="Lobanov A."/>
            <person name="Lomsadze A."/>
            <person name="Malik S.B."/>
            <person name="Marsh M.E."/>
            <person name="Mackinder L."/>
            <person name="Mock T."/>
            <person name="Mueller-Roeber B."/>
            <person name="Pagarete A."/>
            <person name="Parker M."/>
            <person name="Probert I."/>
            <person name="Quesneville H."/>
            <person name="Raines C."/>
            <person name="Rensing S.A."/>
            <person name="Riano-Pachon D.M."/>
            <person name="Richier S."/>
            <person name="Rokitta S."/>
            <person name="Shiraiwa Y."/>
            <person name="Soanes D.M."/>
            <person name="van der Giezen M."/>
            <person name="Wahlund T.M."/>
            <person name="Williams B."/>
            <person name="Wilson W."/>
            <person name="Wolfe G."/>
            <person name="Wurch L.L."/>
        </authorList>
    </citation>
    <scope>NUCLEOTIDE SEQUENCE</scope>
</reference>
<keyword evidence="2" id="KW-0539">Nucleus</keyword>
<evidence type="ECO:0000259" key="4">
    <source>
        <dbReference type="PROSITE" id="PS50013"/>
    </source>
</evidence>
<dbReference type="InterPro" id="IPR000953">
    <property type="entry name" value="Chromo/chromo_shadow_dom"/>
</dbReference>
<evidence type="ECO:0000256" key="3">
    <source>
        <dbReference type="SAM" id="MobiDB-lite"/>
    </source>
</evidence>
<keyword evidence="6" id="KW-1185">Reference proteome</keyword>
<dbReference type="PaxDb" id="2903-EOD28280"/>
<dbReference type="Pfam" id="PF00385">
    <property type="entry name" value="Chromo"/>
    <property type="match status" value="1"/>
</dbReference>
<feature type="region of interest" description="Disordered" evidence="3">
    <location>
        <begin position="42"/>
        <end position="172"/>
    </location>
</feature>
<evidence type="ECO:0000313" key="5">
    <source>
        <dbReference type="EnsemblProtists" id="EOD28280"/>
    </source>
</evidence>
<dbReference type="CDD" id="cd00024">
    <property type="entry name" value="CD_CSD"/>
    <property type="match status" value="1"/>
</dbReference>
<dbReference type="InterPro" id="IPR051219">
    <property type="entry name" value="Heterochromatin_chromo-domain"/>
</dbReference>
<dbReference type="InterPro" id="IPR023779">
    <property type="entry name" value="Chromodomain_CS"/>
</dbReference>
<evidence type="ECO:0000256" key="1">
    <source>
        <dbReference type="ARBA" id="ARBA00004123"/>
    </source>
</evidence>
<dbReference type="AlphaFoldDB" id="A0A0D3JXP5"/>
<protein>
    <recommendedName>
        <fullName evidence="4">Chromo domain-containing protein</fullName>
    </recommendedName>
</protein>
<dbReference type="RefSeq" id="XP_005780709.1">
    <property type="nucleotide sequence ID" value="XM_005780652.1"/>
</dbReference>
<comment type="subcellular location">
    <subcellularLocation>
        <location evidence="1">Nucleus</location>
    </subcellularLocation>
</comment>
<dbReference type="InterPro" id="IPR023780">
    <property type="entry name" value="Chromo_domain"/>
</dbReference>
<dbReference type="GO" id="GO:0005634">
    <property type="term" value="C:nucleus"/>
    <property type="evidence" value="ECO:0007669"/>
    <property type="project" value="UniProtKB-SubCell"/>
</dbReference>
<accession>A0A0D3JXP5</accession>
<name>A0A0D3JXP5_EMIH1</name>
<proteinExistence type="predicted"/>
<dbReference type="SMART" id="SM00298">
    <property type="entry name" value="CHROMO"/>
    <property type="match status" value="1"/>
</dbReference>
<dbReference type="KEGG" id="ehx:EMIHUDRAFT_442952"/>